<keyword evidence="1" id="KW-0808">Transferase</keyword>
<dbReference type="Gene3D" id="3.40.630.30">
    <property type="match status" value="1"/>
</dbReference>
<sequence length="209" mass="23001">MSVLGRATARAAEQLGLFKGARWYLREAPRTGAAKAETVLVGVPKTGPRPPVGEVRLLAPDDWAIQRSFSLRLHDYPLDFNVTRAKVLSMTEAEIRDGLQKMPTFVGTRDGAPVARVRLAPDEPGVLELKGVLVLPEARGTGISDLTVRTALEWARDQGHGKVRLWVRENNKPAIDLYTRTGFRPTGETKPLAQDPSLNSVEMMVRVGR</sequence>
<evidence type="ECO:0000259" key="3">
    <source>
        <dbReference type="PROSITE" id="PS51186"/>
    </source>
</evidence>
<dbReference type="Proteomes" id="UP001165135">
    <property type="component" value="Unassembled WGS sequence"/>
</dbReference>
<dbReference type="InterPro" id="IPR050832">
    <property type="entry name" value="Bact_Acetyltransf"/>
</dbReference>
<evidence type="ECO:0000313" key="4">
    <source>
        <dbReference type="EMBL" id="GLY80131.1"/>
    </source>
</evidence>
<evidence type="ECO:0000313" key="5">
    <source>
        <dbReference type="Proteomes" id="UP001165135"/>
    </source>
</evidence>
<dbReference type="GO" id="GO:0016747">
    <property type="term" value="F:acyltransferase activity, transferring groups other than amino-acyl groups"/>
    <property type="evidence" value="ECO:0007669"/>
    <property type="project" value="InterPro"/>
</dbReference>
<dbReference type="RefSeq" id="WP_285632646.1">
    <property type="nucleotide sequence ID" value="NZ_BSTJ01000013.1"/>
</dbReference>
<name>A0A9W6RQJ5_9ACTN</name>
<comment type="caution">
    <text evidence="4">The sequence shown here is derived from an EMBL/GenBank/DDBJ whole genome shotgun (WGS) entry which is preliminary data.</text>
</comment>
<dbReference type="AlphaFoldDB" id="A0A9W6RQJ5"/>
<dbReference type="PROSITE" id="PS51186">
    <property type="entry name" value="GNAT"/>
    <property type="match status" value="1"/>
</dbReference>
<reference evidence="4" key="1">
    <citation type="submission" date="2023-03" db="EMBL/GenBank/DDBJ databases">
        <title>Actinoallomurus iriomotensis NBRC 103681.</title>
        <authorList>
            <person name="Ichikawa N."/>
            <person name="Sato H."/>
            <person name="Tonouchi N."/>
        </authorList>
    </citation>
    <scope>NUCLEOTIDE SEQUENCE</scope>
    <source>
        <strain evidence="4">NBRC 103681</strain>
    </source>
</reference>
<protein>
    <recommendedName>
        <fullName evidence="3">N-acetyltransferase domain-containing protein</fullName>
    </recommendedName>
</protein>
<evidence type="ECO:0000256" key="1">
    <source>
        <dbReference type="ARBA" id="ARBA00022679"/>
    </source>
</evidence>
<organism evidence="4 5">
    <name type="scientific">Actinoallomurus iriomotensis</name>
    <dbReference type="NCBI Taxonomy" id="478107"/>
    <lineage>
        <taxon>Bacteria</taxon>
        <taxon>Bacillati</taxon>
        <taxon>Actinomycetota</taxon>
        <taxon>Actinomycetes</taxon>
        <taxon>Streptosporangiales</taxon>
        <taxon>Thermomonosporaceae</taxon>
        <taxon>Actinoallomurus</taxon>
    </lineage>
</organism>
<accession>A0A9W6RQJ5</accession>
<dbReference type="InterPro" id="IPR000182">
    <property type="entry name" value="GNAT_dom"/>
</dbReference>
<feature type="domain" description="N-acetyltransferase" evidence="3">
    <location>
        <begin position="53"/>
        <end position="208"/>
    </location>
</feature>
<dbReference type="PANTHER" id="PTHR43877">
    <property type="entry name" value="AMINOALKYLPHOSPHONATE N-ACETYLTRANSFERASE-RELATED-RELATED"/>
    <property type="match status" value="1"/>
</dbReference>
<dbReference type="SUPFAM" id="SSF55729">
    <property type="entry name" value="Acyl-CoA N-acyltransferases (Nat)"/>
    <property type="match status" value="1"/>
</dbReference>
<dbReference type="Pfam" id="PF00583">
    <property type="entry name" value="Acetyltransf_1"/>
    <property type="match status" value="1"/>
</dbReference>
<dbReference type="InterPro" id="IPR016181">
    <property type="entry name" value="Acyl_CoA_acyltransferase"/>
</dbReference>
<proteinExistence type="predicted"/>
<dbReference type="EMBL" id="BSTJ01000013">
    <property type="protein sequence ID" value="GLY80131.1"/>
    <property type="molecule type" value="Genomic_DNA"/>
</dbReference>
<dbReference type="CDD" id="cd04301">
    <property type="entry name" value="NAT_SF"/>
    <property type="match status" value="1"/>
</dbReference>
<evidence type="ECO:0000256" key="2">
    <source>
        <dbReference type="ARBA" id="ARBA00023315"/>
    </source>
</evidence>
<keyword evidence="2" id="KW-0012">Acyltransferase</keyword>
<gene>
    <name evidence="4" type="ORF">Airi01_083980</name>
</gene>